<name>A0A641Q545_BACOV</name>
<sequence length="65" mass="7298">MPRCANRCFFSSFMKPGKEWGWNGCSVGGWRSFCWWLVELLFVTGGASVGEKTKPSFGGIRRSCL</sequence>
<evidence type="ECO:0000313" key="1">
    <source>
        <dbReference type="EMBL" id="KAA3958630.1"/>
    </source>
</evidence>
<comment type="caution">
    <text evidence="1">The sequence shown here is derived from an EMBL/GenBank/DDBJ whole genome shotgun (WGS) entry which is preliminary data.</text>
</comment>
<organism evidence="1">
    <name type="scientific">Bacteroides ovatus</name>
    <dbReference type="NCBI Taxonomy" id="28116"/>
    <lineage>
        <taxon>Bacteria</taxon>
        <taxon>Pseudomonadati</taxon>
        <taxon>Bacteroidota</taxon>
        <taxon>Bacteroidia</taxon>
        <taxon>Bacteroidales</taxon>
        <taxon>Bacteroidaceae</taxon>
        <taxon>Bacteroides</taxon>
    </lineage>
</organism>
<gene>
    <name evidence="1" type="ORF">F3D74_16830</name>
</gene>
<dbReference type="EMBL" id="VWKV01000024">
    <property type="protein sequence ID" value="KAA3958630.1"/>
    <property type="molecule type" value="Genomic_DNA"/>
</dbReference>
<reference evidence="1" key="1">
    <citation type="journal article" date="2019" name="Nat. Med.">
        <title>A library of human gut bacterial isolates paired with longitudinal multiomics data enables mechanistic microbiome research.</title>
        <authorList>
            <person name="Poyet M."/>
            <person name="Groussin M."/>
            <person name="Gibbons S.M."/>
            <person name="Avila-Pacheco J."/>
            <person name="Jiang X."/>
            <person name="Kearney S.M."/>
            <person name="Perrotta A.R."/>
            <person name="Berdy B."/>
            <person name="Zhao S."/>
            <person name="Lieberman T.D."/>
            <person name="Swanson P.K."/>
            <person name="Smith M."/>
            <person name="Roesemann S."/>
            <person name="Alexander J.E."/>
            <person name="Rich S.A."/>
            <person name="Livny J."/>
            <person name="Vlamakis H."/>
            <person name="Clish C."/>
            <person name="Bullock K."/>
            <person name="Deik A."/>
            <person name="Scott J."/>
            <person name="Pierce K.A."/>
            <person name="Xavier R.J."/>
            <person name="Alm E.J."/>
        </authorList>
    </citation>
    <scope>NUCLEOTIDE SEQUENCE</scope>
    <source>
        <strain evidence="1">BIOML-A154</strain>
    </source>
</reference>
<protein>
    <submittedName>
        <fullName evidence="1">Uncharacterized protein</fullName>
    </submittedName>
</protein>
<dbReference type="AlphaFoldDB" id="A0A641Q545"/>
<accession>A0A641Q545</accession>
<proteinExistence type="predicted"/>